<dbReference type="EMBL" id="CP008887">
    <property type="protein sequence ID" value="AIU70337.1"/>
    <property type="molecule type" value="Genomic_DNA"/>
</dbReference>
<feature type="transmembrane region" description="Helical" evidence="1">
    <location>
        <begin position="109"/>
        <end position="132"/>
    </location>
</feature>
<dbReference type="KEGG" id="teu:TEU_08330"/>
<keyword evidence="1" id="KW-0472">Membrane</keyword>
<feature type="transmembrane region" description="Helical" evidence="1">
    <location>
        <begin position="144"/>
        <end position="166"/>
    </location>
</feature>
<keyword evidence="1" id="KW-1133">Transmembrane helix</keyword>
<feature type="transmembrane region" description="Helical" evidence="1">
    <location>
        <begin position="78"/>
        <end position="97"/>
    </location>
</feature>
<gene>
    <name evidence="2" type="ORF">TEU_08330</name>
</gene>
<name>A0A097QV36_9EURY</name>
<dbReference type="Proteomes" id="UP000029980">
    <property type="component" value="Chromosome"/>
</dbReference>
<keyword evidence="3" id="KW-1185">Reference proteome</keyword>
<organism evidence="2 3">
    <name type="scientific">Thermococcus eurythermalis</name>
    <dbReference type="NCBI Taxonomy" id="1505907"/>
    <lineage>
        <taxon>Archaea</taxon>
        <taxon>Methanobacteriati</taxon>
        <taxon>Methanobacteriota</taxon>
        <taxon>Thermococci</taxon>
        <taxon>Thermococcales</taxon>
        <taxon>Thermococcaceae</taxon>
        <taxon>Thermococcus</taxon>
    </lineage>
</organism>
<dbReference type="HOGENOM" id="CLU_1204320_0_0_2"/>
<keyword evidence="1" id="KW-0812">Transmembrane</keyword>
<evidence type="ECO:0000313" key="3">
    <source>
        <dbReference type="Proteomes" id="UP000029980"/>
    </source>
</evidence>
<dbReference type="STRING" id="1505907.TEU_08330"/>
<sequence length="232" mass="25995">MSATETQRYDPTSWRPSRLDLAISAVVAVAFPFIAGWLYGKKGALIPIILYYSLAWGLAKLRRGVVGYRTPMPPRPPVWFYVNVGVILIGLVFAYLAPVKVDDPWLPGVVLTALLWAPANAASEQLLWLYIFDSWGLYPGKKSLPYRVAGLVFFAAFVGLIHTMFWTKFLTVVEPGTVFGALFVLATTISGFLHIVVWRQSGQMVFTFIPHLLLNLGPLLWTGYSILPYLWK</sequence>
<feature type="transmembrane region" description="Helical" evidence="1">
    <location>
        <begin position="45"/>
        <end position="66"/>
    </location>
</feature>
<feature type="transmembrane region" description="Helical" evidence="1">
    <location>
        <begin position="178"/>
        <end position="198"/>
    </location>
</feature>
<dbReference type="RefSeq" id="WP_050003307.1">
    <property type="nucleotide sequence ID" value="NZ_CP008887.1"/>
</dbReference>
<dbReference type="OrthoDB" id="88777at2157"/>
<proteinExistence type="predicted"/>
<evidence type="ECO:0008006" key="4">
    <source>
        <dbReference type="Google" id="ProtNLM"/>
    </source>
</evidence>
<feature type="transmembrane region" description="Helical" evidence="1">
    <location>
        <begin position="21"/>
        <end position="39"/>
    </location>
</feature>
<evidence type="ECO:0000256" key="1">
    <source>
        <dbReference type="SAM" id="Phobius"/>
    </source>
</evidence>
<protein>
    <recommendedName>
        <fullName evidence="4">CAAX protease</fullName>
    </recommendedName>
</protein>
<feature type="transmembrane region" description="Helical" evidence="1">
    <location>
        <begin position="205"/>
        <end position="227"/>
    </location>
</feature>
<dbReference type="GeneID" id="25153440"/>
<evidence type="ECO:0000313" key="2">
    <source>
        <dbReference type="EMBL" id="AIU70337.1"/>
    </source>
</evidence>
<reference evidence="2 3" key="1">
    <citation type="journal article" date="2015" name="Int. J. Syst. Evol. Microbiol.">
        <title>Thermococcus eurythermalis sp. nov., a conditional piezophilic hyperthermophilic archaeon with a wide temperature range isolated from an oil-immersed chimney in the Guaymas Basin.</title>
        <authorList>
            <person name="Zhao W."/>
            <person name="Zeng X."/>
            <person name="Xiao X."/>
        </authorList>
    </citation>
    <scope>NUCLEOTIDE SEQUENCE [LARGE SCALE GENOMIC DNA]</scope>
    <source>
        <strain evidence="2 3">A501</strain>
    </source>
</reference>
<dbReference type="AlphaFoldDB" id="A0A097QV36"/>
<accession>A0A097QV36</accession>